<evidence type="ECO:0000259" key="2">
    <source>
        <dbReference type="Pfam" id="PF09851"/>
    </source>
</evidence>
<dbReference type="Proteomes" id="UP000547058">
    <property type="component" value="Unassembled WGS sequence"/>
</dbReference>
<dbReference type="AlphaFoldDB" id="A0A7W3FJ58"/>
<dbReference type="InterPro" id="IPR018649">
    <property type="entry name" value="SHOCT"/>
</dbReference>
<sequence>MRLKLMFVSSLTLCSVTVHAQESGWSKLGEALGSRDREAVDMVSTNLDGTQANRAYTSCLEARLREYAPTGQNAFAMAAAAKGACAEDRRVFYSAVYNDMRKNSGRNASIRAANAIISNYDADIDNKLPGLAIAAKQKAHPGDTVDKYSQIERLKGLLESGALNQAEFDAEKAKILGDSSSH</sequence>
<gene>
    <name evidence="3" type="ORF">H4O11_01680</name>
</gene>
<accession>A0A7W3FJ58</accession>
<reference evidence="3 4" key="1">
    <citation type="submission" date="2020-08" db="EMBL/GenBank/DDBJ databases">
        <title>Stenotrophomonas tumulicola JCM 30961.</title>
        <authorList>
            <person name="Deng Y."/>
        </authorList>
    </citation>
    <scope>NUCLEOTIDE SEQUENCE [LARGE SCALE GENOMIC DNA]</scope>
    <source>
        <strain evidence="3 4">JCM 30961</strain>
    </source>
</reference>
<keyword evidence="4" id="KW-1185">Reference proteome</keyword>
<name>A0A7W3FJ58_9GAMM</name>
<evidence type="ECO:0000256" key="1">
    <source>
        <dbReference type="SAM" id="SignalP"/>
    </source>
</evidence>
<dbReference type="Pfam" id="PF09851">
    <property type="entry name" value="SHOCT"/>
    <property type="match status" value="1"/>
</dbReference>
<feature type="signal peptide" evidence="1">
    <location>
        <begin position="1"/>
        <end position="20"/>
    </location>
</feature>
<dbReference type="EMBL" id="JACGXS010000001">
    <property type="protein sequence ID" value="MBA8680518.1"/>
    <property type="molecule type" value="Genomic_DNA"/>
</dbReference>
<keyword evidence="1" id="KW-0732">Signal</keyword>
<organism evidence="3 4">
    <name type="scientific">Stenotrophomonas tumulicola</name>
    <dbReference type="NCBI Taxonomy" id="1685415"/>
    <lineage>
        <taxon>Bacteria</taxon>
        <taxon>Pseudomonadati</taxon>
        <taxon>Pseudomonadota</taxon>
        <taxon>Gammaproteobacteria</taxon>
        <taxon>Lysobacterales</taxon>
        <taxon>Lysobacteraceae</taxon>
        <taxon>Stenotrophomonas</taxon>
    </lineage>
</organism>
<feature type="domain" description="SHOCT" evidence="2">
    <location>
        <begin position="150"/>
        <end position="176"/>
    </location>
</feature>
<evidence type="ECO:0000313" key="3">
    <source>
        <dbReference type="EMBL" id="MBA8680518.1"/>
    </source>
</evidence>
<dbReference type="RefSeq" id="WP_182337705.1">
    <property type="nucleotide sequence ID" value="NZ_JACGXS010000001.1"/>
</dbReference>
<protein>
    <submittedName>
        <fullName evidence="3">SHOCT domain-containing protein</fullName>
    </submittedName>
</protein>
<proteinExistence type="predicted"/>
<evidence type="ECO:0000313" key="4">
    <source>
        <dbReference type="Proteomes" id="UP000547058"/>
    </source>
</evidence>
<feature type="chain" id="PRO_5031271762" evidence="1">
    <location>
        <begin position="21"/>
        <end position="182"/>
    </location>
</feature>
<comment type="caution">
    <text evidence="3">The sequence shown here is derived from an EMBL/GenBank/DDBJ whole genome shotgun (WGS) entry which is preliminary data.</text>
</comment>